<dbReference type="InParanoid" id="J4HZK1"/>
<gene>
    <name evidence="2" type="ORF">FIBRA_06728</name>
</gene>
<dbReference type="OrthoDB" id="2727348at2759"/>
<dbReference type="InterPro" id="IPR009413">
    <property type="entry name" value="Aegerolysin-typ"/>
</dbReference>
<organism evidence="2 3">
    <name type="scientific">Fibroporia radiculosa</name>
    <dbReference type="NCBI Taxonomy" id="599839"/>
    <lineage>
        <taxon>Eukaryota</taxon>
        <taxon>Fungi</taxon>
        <taxon>Dikarya</taxon>
        <taxon>Basidiomycota</taxon>
        <taxon>Agaricomycotina</taxon>
        <taxon>Agaricomycetes</taxon>
        <taxon>Polyporales</taxon>
        <taxon>Fibroporiaceae</taxon>
        <taxon>Fibroporia</taxon>
    </lineage>
</organism>
<dbReference type="EMBL" id="HE797160">
    <property type="protein sequence ID" value="CCM04547.1"/>
    <property type="molecule type" value="Genomic_DNA"/>
</dbReference>
<dbReference type="Pfam" id="PF06355">
    <property type="entry name" value="Aegerolysin"/>
    <property type="match status" value="1"/>
</dbReference>
<dbReference type="Gene3D" id="2.60.270.50">
    <property type="match status" value="1"/>
</dbReference>
<dbReference type="RefSeq" id="XP_012183830.1">
    <property type="nucleotide sequence ID" value="XM_012328440.1"/>
</dbReference>
<accession>J4HZK1</accession>
<name>J4HZK1_9APHY</name>
<dbReference type="AlphaFoldDB" id="J4HZK1"/>
<comment type="similarity">
    <text evidence="1">Belongs to the aegerolysin family.</text>
</comment>
<evidence type="ECO:0000313" key="3">
    <source>
        <dbReference type="Proteomes" id="UP000006352"/>
    </source>
</evidence>
<reference evidence="2 3" key="1">
    <citation type="journal article" date="2012" name="Appl. Environ. Microbiol.">
        <title>Short-read sequencing for genomic analysis of the brown rot fungus Fibroporia radiculosa.</title>
        <authorList>
            <person name="Tang J.D."/>
            <person name="Perkins A.D."/>
            <person name="Sonstegard T.S."/>
            <person name="Schroeder S.G."/>
            <person name="Burgess S.C."/>
            <person name="Diehl S.V."/>
        </authorList>
    </citation>
    <scope>NUCLEOTIDE SEQUENCE [LARGE SCALE GENOMIC DNA]</scope>
    <source>
        <strain evidence="2 3">TFFH 294</strain>
    </source>
</reference>
<protein>
    <submittedName>
        <fullName evidence="2">Uncharacterized protein</fullName>
    </submittedName>
</protein>
<evidence type="ECO:0000256" key="1">
    <source>
        <dbReference type="ARBA" id="ARBA00010795"/>
    </source>
</evidence>
<sequence>MSLIVNINIISNNAPDDNTTISELGDGTRGIDGGAPRAYAQWISMQIKNLLGNASIKIQNADAKWGKFYKDGNKGDELSSGTINGIVIAPNFTSTVAACGRSSASSGTEGTIDLYDGTVRICTLYWNCPWGKKSNKFEKRNVNSNYLVTIGSWNSDSGAIGNVNIDVERY</sequence>
<dbReference type="Proteomes" id="UP000006352">
    <property type="component" value="Unassembled WGS sequence"/>
</dbReference>
<dbReference type="GeneID" id="24099458"/>
<proteinExistence type="inferred from homology"/>
<keyword evidence="3" id="KW-1185">Reference proteome</keyword>
<dbReference type="STRING" id="599839.J4HZK1"/>
<dbReference type="HOGENOM" id="CLU_115909_0_0_1"/>
<dbReference type="GO" id="GO:0019836">
    <property type="term" value="P:symbiont-mediated hemolysis of host erythrocyte"/>
    <property type="evidence" value="ECO:0007669"/>
    <property type="project" value="InterPro"/>
</dbReference>
<evidence type="ECO:0000313" key="2">
    <source>
        <dbReference type="EMBL" id="CCM04547.1"/>
    </source>
</evidence>